<reference evidence="1 2" key="1">
    <citation type="submission" date="2015-01" db="EMBL/GenBank/DDBJ databases">
        <title>Genome sequencing of Jeotgalibacillus soli.</title>
        <authorList>
            <person name="Goh K.M."/>
            <person name="Chan K.-G."/>
            <person name="Yaakop A.S."/>
            <person name="Ee R."/>
            <person name="Gan H.M."/>
            <person name="Chan C.S."/>
        </authorList>
    </citation>
    <scope>NUCLEOTIDE SEQUENCE [LARGE SCALE GENOMIC DNA]</scope>
    <source>
        <strain evidence="1 2">P9</strain>
    </source>
</reference>
<keyword evidence="2" id="KW-1185">Reference proteome</keyword>
<dbReference type="AlphaFoldDB" id="A0A0C2VL30"/>
<accession>A0A0C2VL30</accession>
<dbReference type="Proteomes" id="UP000031938">
    <property type="component" value="Unassembled WGS sequence"/>
</dbReference>
<gene>
    <name evidence="1" type="ORF">KP78_27050</name>
</gene>
<evidence type="ECO:0000313" key="2">
    <source>
        <dbReference type="Proteomes" id="UP000031938"/>
    </source>
</evidence>
<evidence type="ECO:0000313" key="1">
    <source>
        <dbReference type="EMBL" id="KIL45161.1"/>
    </source>
</evidence>
<organism evidence="1 2">
    <name type="scientific">Jeotgalibacillus soli</name>
    <dbReference type="NCBI Taxonomy" id="889306"/>
    <lineage>
        <taxon>Bacteria</taxon>
        <taxon>Bacillati</taxon>
        <taxon>Bacillota</taxon>
        <taxon>Bacilli</taxon>
        <taxon>Bacillales</taxon>
        <taxon>Caryophanaceae</taxon>
        <taxon>Jeotgalibacillus</taxon>
    </lineage>
</organism>
<protein>
    <submittedName>
        <fullName evidence="1">Uncharacterized protein</fullName>
    </submittedName>
</protein>
<name>A0A0C2VL30_9BACL</name>
<sequence>MMLKIILYAYSNLIYSSRLDSESLRGISPQIFYKKPENRKNAYKTKKLIQKSRRSTIF</sequence>
<proteinExistence type="predicted"/>
<comment type="caution">
    <text evidence="1">The sequence shown here is derived from an EMBL/GenBank/DDBJ whole genome shotgun (WGS) entry which is preliminary data.</text>
</comment>
<dbReference type="EMBL" id="JXRP01000018">
    <property type="protein sequence ID" value="KIL45161.1"/>
    <property type="molecule type" value="Genomic_DNA"/>
</dbReference>